<dbReference type="Proteomes" id="UP000010808">
    <property type="component" value="Chromosome"/>
</dbReference>
<dbReference type="RefSeq" id="WP_015334602.1">
    <property type="nucleotide sequence ID" value="NC_020055.1"/>
</dbReference>
<evidence type="ECO:0000313" key="1">
    <source>
        <dbReference type="EMBL" id="CCO21992.1"/>
    </source>
</evidence>
<dbReference type="NCBIfam" id="TIGR02681">
    <property type="entry name" value="phage_pRha"/>
    <property type="match status" value="1"/>
</dbReference>
<organism evidence="1 2">
    <name type="scientific">Maridesulfovibrio hydrothermalis AM13 = DSM 14728</name>
    <dbReference type="NCBI Taxonomy" id="1121451"/>
    <lineage>
        <taxon>Bacteria</taxon>
        <taxon>Pseudomonadati</taxon>
        <taxon>Thermodesulfobacteriota</taxon>
        <taxon>Desulfovibrionia</taxon>
        <taxon>Desulfovibrionales</taxon>
        <taxon>Desulfovibrionaceae</taxon>
        <taxon>Maridesulfovibrio</taxon>
    </lineage>
</organism>
<gene>
    <name evidence="1" type="ORF">DESAM_10011</name>
</gene>
<sequence>MNKKASKNKAVKDVVEVIMENNQPVVSSLVVAELFKKRHDNVLQSINELEIPDDYRVLNFQATFRDVPGPNGAIRKEPAFNMTRDGFSLLAMGFTGKKAMEWKIKFLEAFNAMEAKLKIVPPQVEANIRFKKAKPKAVKSFEGAARYWCYLENISWEQGKRQIEGEIRVSDIYEMDKLALDSAWTYLNMCLYAVPPKMRGVNACSAKDLETVHGLLDYWAYCGNTPRKKLLASICKVMGLKSLKELPKSHVPHAISLIWEGINKHSGKVDALKEASH</sequence>
<dbReference type="eggNOG" id="COG3646">
    <property type="taxonomic scope" value="Bacteria"/>
</dbReference>
<dbReference type="OrthoDB" id="9808959at2"/>
<evidence type="ECO:0000313" key="2">
    <source>
        <dbReference type="Proteomes" id="UP000010808"/>
    </source>
</evidence>
<dbReference type="KEGG" id="dhy:DESAM_10011"/>
<accession>L0R702</accession>
<proteinExistence type="predicted"/>
<keyword evidence="2" id="KW-1185">Reference proteome</keyword>
<dbReference type="STRING" id="1121451.DESAM_10011"/>
<dbReference type="AlphaFoldDB" id="L0R702"/>
<dbReference type="InterPro" id="IPR014054">
    <property type="entry name" value="Phage_regulatory_Rha"/>
</dbReference>
<dbReference type="PATRIC" id="fig|1121451.3.peg.10"/>
<protein>
    <submittedName>
        <fullName evidence="1">Phage regulatory protein, Rha family</fullName>
    </submittedName>
</protein>
<name>L0R702_9BACT</name>
<dbReference type="EMBL" id="FO203522">
    <property type="protein sequence ID" value="CCO21992.1"/>
    <property type="molecule type" value="Genomic_DNA"/>
</dbReference>
<reference evidence="1 2" key="1">
    <citation type="submission" date="2012-10" db="EMBL/GenBank/DDBJ databases">
        <authorList>
            <person name="Genoscope - CEA"/>
        </authorList>
    </citation>
    <scope>NUCLEOTIDE SEQUENCE [LARGE SCALE GENOMIC DNA]</scope>
    <source>
        <strain evidence="2">AM13 / DSM 14728</strain>
    </source>
</reference>
<dbReference type="HOGENOM" id="CLU_1003729_0_0_7"/>
<dbReference type="Pfam" id="PF09669">
    <property type="entry name" value="Phage_pRha"/>
    <property type="match status" value="1"/>
</dbReference>